<dbReference type="Pfam" id="PF08376">
    <property type="entry name" value="NIT"/>
    <property type="match status" value="1"/>
</dbReference>
<dbReference type="CDD" id="cd00156">
    <property type="entry name" value="REC"/>
    <property type="match status" value="1"/>
</dbReference>
<feature type="transmembrane region" description="Helical" evidence="11">
    <location>
        <begin position="299"/>
        <end position="322"/>
    </location>
</feature>
<feature type="domain" description="Response regulatory" evidence="13">
    <location>
        <begin position="1234"/>
        <end position="1351"/>
    </location>
</feature>
<protein>
    <recommendedName>
        <fullName evidence="3">histidine kinase</fullName>
        <ecNumber evidence="3">2.7.13.3</ecNumber>
    </recommendedName>
</protein>
<dbReference type="Gene3D" id="6.10.340.10">
    <property type="match status" value="1"/>
</dbReference>
<keyword evidence="11" id="KW-1133">Transmembrane helix</keyword>
<dbReference type="InterPro" id="IPR003661">
    <property type="entry name" value="HisK_dim/P_dom"/>
</dbReference>
<dbReference type="PROSITE" id="PS50885">
    <property type="entry name" value="HAMP"/>
    <property type="match status" value="1"/>
</dbReference>
<evidence type="ECO:0000313" key="16">
    <source>
        <dbReference type="Proteomes" id="UP001207228"/>
    </source>
</evidence>
<evidence type="ECO:0000259" key="13">
    <source>
        <dbReference type="PROSITE" id="PS50110"/>
    </source>
</evidence>
<evidence type="ECO:0000256" key="9">
    <source>
        <dbReference type="SAM" id="Coils"/>
    </source>
</evidence>
<feature type="modified residue" description="4-aspartylphosphate" evidence="8">
    <location>
        <position position="1284"/>
    </location>
</feature>
<feature type="domain" description="Response regulatory" evidence="13">
    <location>
        <begin position="967"/>
        <end position="1080"/>
    </location>
</feature>
<feature type="region of interest" description="Disordered" evidence="10">
    <location>
        <begin position="912"/>
        <end position="948"/>
    </location>
</feature>
<dbReference type="Pfam" id="PF00672">
    <property type="entry name" value="HAMP"/>
    <property type="match status" value="1"/>
</dbReference>
<reference evidence="15 16" key="1">
    <citation type="submission" date="2022-11" db="EMBL/GenBank/DDBJ databases">
        <title>The characterization of three novel Bacteroidetes species and genomic analysis of their roles in tidal elemental geochemical cycles.</title>
        <authorList>
            <person name="Ma K.-J."/>
        </authorList>
    </citation>
    <scope>NUCLEOTIDE SEQUENCE [LARGE SCALE GENOMIC DNA]</scope>
    <source>
        <strain evidence="15 16">M82</strain>
    </source>
</reference>
<dbReference type="InterPro" id="IPR036097">
    <property type="entry name" value="HisK_dim/P_sf"/>
</dbReference>
<dbReference type="Gene3D" id="1.10.287.130">
    <property type="match status" value="1"/>
</dbReference>
<dbReference type="InterPro" id="IPR003594">
    <property type="entry name" value="HATPase_dom"/>
</dbReference>
<dbReference type="Gene3D" id="3.40.50.2300">
    <property type="match status" value="3"/>
</dbReference>
<dbReference type="CDD" id="cd17546">
    <property type="entry name" value="REC_hyHK_CKI1_RcsC-like"/>
    <property type="match status" value="1"/>
</dbReference>
<proteinExistence type="predicted"/>
<dbReference type="InterPro" id="IPR001789">
    <property type="entry name" value="Sig_transdc_resp-reg_receiver"/>
</dbReference>
<gene>
    <name evidence="15" type="ORF">OO017_17365</name>
</gene>
<comment type="subcellular location">
    <subcellularLocation>
        <location evidence="2">Membrane</location>
    </subcellularLocation>
</comment>
<dbReference type="SMART" id="SM00387">
    <property type="entry name" value="HATPase_c"/>
    <property type="match status" value="1"/>
</dbReference>
<keyword evidence="16" id="KW-1185">Reference proteome</keyword>
<accession>A0ABT3RK27</accession>
<evidence type="ECO:0000256" key="6">
    <source>
        <dbReference type="ARBA" id="ARBA00022777"/>
    </source>
</evidence>
<feature type="modified residue" description="4-aspartylphosphate" evidence="8">
    <location>
        <position position="1016"/>
    </location>
</feature>
<dbReference type="EC" id="2.7.13.3" evidence="3"/>
<feature type="domain" description="Response regulatory" evidence="13">
    <location>
        <begin position="1089"/>
        <end position="1205"/>
    </location>
</feature>
<dbReference type="SUPFAM" id="SSF52172">
    <property type="entry name" value="CheY-like"/>
    <property type="match status" value="3"/>
</dbReference>
<dbReference type="InterPro" id="IPR003018">
    <property type="entry name" value="GAF"/>
</dbReference>
<evidence type="ECO:0000313" key="15">
    <source>
        <dbReference type="EMBL" id="MCX2741729.1"/>
    </source>
</evidence>
<keyword evidence="4 8" id="KW-0597">Phosphoprotein</keyword>
<dbReference type="SUPFAM" id="SSF47384">
    <property type="entry name" value="Homodimeric domain of signal transducing histidine kinase"/>
    <property type="match status" value="1"/>
</dbReference>
<evidence type="ECO:0000259" key="12">
    <source>
        <dbReference type="PROSITE" id="PS50109"/>
    </source>
</evidence>
<name>A0ABT3RK27_9BACT</name>
<feature type="modified residue" description="4-aspartylphosphate" evidence="8">
    <location>
        <position position="1138"/>
    </location>
</feature>
<dbReference type="InterPro" id="IPR005467">
    <property type="entry name" value="His_kinase_dom"/>
</dbReference>
<evidence type="ECO:0000256" key="4">
    <source>
        <dbReference type="ARBA" id="ARBA00022553"/>
    </source>
</evidence>
<dbReference type="PRINTS" id="PR00344">
    <property type="entry name" value="BCTRLSENSOR"/>
</dbReference>
<feature type="domain" description="HAMP" evidence="14">
    <location>
        <begin position="323"/>
        <end position="375"/>
    </location>
</feature>
<evidence type="ECO:0000256" key="10">
    <source>
        <dbReference type="SAM" id="MobiDB-lite"/>
    </source>
</evidence>
<dbReference type="Pfam" id="PF13185">
    <property type="entry name" value="GAF_2"/>
    <property type="match status" value="1"/>
</dbReference>
<organism evidence="15 16">
    <name type="scientific">Pontibacter anaerobius</name>
    <dbReference type="NCBI Taxonomy" id="2993940"/>
    <lineage>
        <taxon>Bacteria</taxon>
        <taxon>Pseudomonadati</taxon>
        <taxon>Bacteroidota</taxon>
        <taxon>Cytophagia</taxon>
        <taxon>Cytophagales</taxon>
        <taxon>Hymenobacteraceae</taxon>
        <taxon>Pontibacter</taxon>
    </lineage>
</organism>
<dbReference type="InterPro" id="IPR004358">
    <property type="entry name" value="Sig_transdc_His_kin-like_C"/>
</dbReference>
<evidence type="ECO:0000256" key="1">
    <source>
        <dbReference type="ARBA" id="ARBA00000085"/>
    </source>
</evidence>
<feature type="domain" description="Histidine kinase" evidence="12">
    <location>
        <begin position="677"/>
        <end position="909"/>
    </location>
</feature>
<dbReference type="SMART" id="SM00448">
    <property type="entry name" value="REC"/>
    <property type="match status" value="3"/>
</dbReference>
<keyword evidence="6" id="KW-0418">Kinase</keyword>
<comment type="caution">
    <text evidence="15">The sequence shown here is derived from an EMBL/GenBank/DDBJ whole genome shotgun (WGS) entry which is preliminary data.</text>
</comment>
<keyword evidence="9" id="KW-0175">Coiled coil</keyword>
<evidence type="ECO:0000259" key="14">
    <source>
        <dbReference type="PROSITE" id="PS50885"/>
    </source>
</evidence>
<dbReference type="CDD" id="cd16922">
    <property type="entry name" value="HATPase_EvgS-ArcB-TorS-like"/>
    <property type="match status" value="1"/>
</dbReference>
<dbReference type="RefSeq" id="WP_266053964.1">
    <property type="nucleotide sequence ID" value="NZ_JAPFQO010000012.1"/>
</dbReference>
<keyword evidence="11" id="KW-0812">Transmembrane</keyword>
<dbReference type="PANTHER" id="PTHR45339">
    <property type="entry name" value="HYBRID SIGNAL TRANSDUCTION HISTIDINE KINASE J"/>
    <property type="match status" value="1"/>
</dbReference>
<dbReference type="PROSITE" id="PS50110">
    <property type="entry name" value="RESPONSE_REGULATORY"/>
    <property type="match status" value="3"/>
</dbReference>
<dbReference type="EMBL" id="JAPFQO010000012">
    <property type="protein sequence ID" value="MCX2741729.1"/>
    <property type="molecule type" value="Genomic_DNA"/>
</dbReference>
<dbReference type="InterPro" id="IPR003660">
    <property type="entry name" value="HAMP_dom"/>
</dbReference>
<dbReference type="SMART" id="SM00388">
    <property type="entry name" value="HisKA"/>
    <property type="match status" value="1"/>
</dbReference>
<keyword evidence="11" id="KW-0472">Membrane</keyword>
<dbReference type="Pfam" id="PF02518">
    <property type="entry name" value="HATPase_c"/>
    <property type="match status" value="1"/>
</dbReference>
<dbReference type="Gene3D" id="3.30.565.10">
    <property type="entry name" value="Histidine kinase-like ATPase, C-terminal domain"/>
    <property type="match status" value="1"/>
</dbReference>
<dbReference type="SUPFAM" id="SSF55874">
    <property type="entry name" value="ATPase domain of HSP90 chaperone/DNA topoisomerase II/histidine kinase"/>
    <property type="match status" value="1"/>
</dbReference>
<evidence type="ECO:0000256" key="3">
    <source>
        <dbReference type="ARBA" id="ARBA00012438"/>
    </source>
</evidence>
<dbReference type="InterPro" id="IPR029016">
    <property type="entry name" value="GAF-like_dom_sf"/>
</dbReference>
<keyword evidence="5" id="KW-0808">Transferase</keyword>
<dbReference type="InterPro" id="IPR036890">
    <property type="entry name" value="HATPase_C_sf"/>
</dbReference>
<dbReference type="PROSITE" id="PS50109">
    <property type="entry name" value="HIS_KIN"/>
    <property type="match status" value="1"/>
</dbReference>
<feature type="coiled-coil region" evidence="9">
    <location>
        <begin position="584"/>
        <end position="667"/>
    </location>
</feature>
<evidence type="ECO:0000256" key="2">
    <source>
        <dbReference type="ARBA" id="ARBA00004370"/>
    </source>
</evidence>
<dbReference type="Pfam" id="PF00072">
    <property type="entry name" value="Response_reg"/>
    <property type="match status" value="3"/>
</dbReference>
<evidence type="ECO:0000256" key="8">
    <source>
        <dbReference type="PROSITE-ProRule" id="PRU00169"/>
    </source>
</evidence>
<dbReference type="CDD" id="cd00082">
    <property type="entry name" value="HisKA"/>
    <property type="match status" value="1"/>
</dbReference>
<comment type="catalytic activity">
    <reaction evidence="1">
        <text>ATP + protein L-histidine = ADP + protein N-phospho-L-histidine.</text>
        <dbReference type="EC" id="2.7.13.3"/>
    </reaction>
</comment>
<keyword evidence="7" id="KW-0902">Two-component regulatory system</keyword>
<dbReference type="Proteomes" id="UP001207228">
    <property type="component" value="Unassembled WGS sequence"/>
</dbReference>
<dbReference type="PANTHER" id="PTHR45339:SF1">
    <property type="entry name" value="HYBRID SIGNAL TRANSDUCTION HISTIDINE KINASE J"/>
    <property type="match status" value="1"/>
</dbReference>
<dbReference type="Pfam" id="PF00512">
    <property type="entry name" value="HisKA"/>
    <property type="match status" value="1"/>
</dbReference>
<evidence type="ECO:0000256" key="5">
    <source>
        <dbReference type="ARBA" id="ARBA00022679"/>
    </source>
</evidence>
<dbReference type="InterPro" id="IPR011006">
    <property type="entry name" value="CheY-like_superfamily"/>
</dbReference>
<dbReference type="CDD" id="cd06225">
    <property type="entry name" value="HAMP"/>
    <property type="match status" value="1"/>
</dbReference>
<dbReference type="Gene3D" id="3.30.450.40">
    <property type="match status" value="1"/>
</dbReference>
<sequence length="1354" mass="152050">MNIIRNLKIRDKLILLLSLLLIPLVYFVVSAIQLEFEENENLKLEALQLEESEKISTLVHVFQRERARIMAAAVGDSAMIREAKVHRRGVDAAERDLKLFLQNNDRDLPELSLLDEQRRYRNDLDQQKLDLATYRRFSSNLIFGLLDRMDDNAAAADNAELGRQLISFRQLTEAKIQLGRVRSLLQKVAFENSFSYDDYATIISHINDYNRALSNFSRYAGPVATKDVEDIITSENYKYVVAMMEIIESNPDIDLNALDPAVIFDRFTTNIEDLRKVERALVARIGEEVKYRVAQKQQYMVILAVAFVFILGLTVALSIYIINLISTSLTKLKVAADRIRLGATNVTIDINSSDEIGSVATSFKGVLDKSVSLSRVAQAIGQGRYDVEVKVQSDEDVLSHAIRDMKDNLQAFTTENANRNWVLTGISELNGMVSGETAMEKVSDKAIAFLCEYTGSEAGVLYLHNDGGKLEPAAAFGVAHKREQLPVFEVGVGKVGQAVSERKVKVLESIPGEHLKIKTGLAEANPASVIIIPLYFANNLVGALELASRQIYTEVQRRLLDSAAERIAVMIHTLKQHLQTQELLYETQNQAEELETQQEELRQLNAELKASEEELRVNQEELQEKNAELEEKAQLLEEQYEALGAKNKALEDAREAIELKMQQVETVSKYKSDFLANMSHELRTPLNSILILSRLLSENTDNTLSTKQIDHAQIIHKSGNDLLRLINEILDLSKIESGMVRLETEELKLADISMKPLFKEVAAKKQIRFIESITPGASDVILTDRFRLEQILKNFIGNALKFTEEGGEVEFSIQPVLQKPKFKSEQLREQSDILAFSVRDTGIGIPKEKQEVVFEAFQQADTSTTRKYGGTGLGLTISKELANLLGGELMLESEPGKGSTFTLYLPRVPQTSQKRQPELAAAPAPAPVPSIKPAQPATPEQVPAQSKGQSVGKMFLNMERQDKQEVKVLIVEDDKGFSDILADFAIAKNFKVHQAYTGQEGLQIAREENPDAMLLDIHLPDMTGWDVLKQVREEKELRNMNVHVMSAYDKEVIGEHAEHEEYLPKPVTLEMLNKAFSSILDKSGSAIENILIVEDNEIENKAVAELLLAHGLKSTSAYSAEEAEQVLAKQKVDCIILDLGLPGMKGYDWMKKIKSQTGLADIPIIIYSGKDLSEEEEARLKEFANTIIIKNEYSYLRLLDEVQLFLHKVNQKLPQGIEFKMKLHVPEEVLRGKKVLVVDDDVRNIYSLSSLLELHGMEVLAAYDGKEALQKLGNEGGIDMVLMDVMMPEMDGIEATKRIREISRFKQLPIIALTAKAMKEDREKCIEAGASDYIPKPVDTDKLLTLMRVWLYEA</sequence>
<evidence type="ECO:0000256" key="11">
    <source>
        <dbReference type="SAM" id="Phobius"/>
    </source>
</evidence>
<dbReference type="SUPFAM" id="SSF55781">
    <property type="entry name" value="GAF domain-like"/>
    <property type="match status" value="1"/>
</dbReference>
<evidence type="ECO:0000256" key="7">
    <source>
        <dbReference type="ARBA" id="ARBA00023012"/>
    </source>
</evidence>
<dbReference type="InterPro" id="IPR013587">
    <property type="entry name" value="Nitrate/nitrite_sensing"/>
</dbReference>